<dbReference type="Pfam" id="PF02826">
    <property type="entry name" value="2-Hacid_dh_C"/>
    <property type="match status" value="1"/>
</dbReference>
<evidence type="ECO:0000256" key="3">
    <source>
        <dbReference type="ARBA" id="ARBA00023027"/>
    </source>
</evidence>
<proteinExistence type="inferred from homology"/>
<dbReference type="AlphaFoldDB" id="A0A160T9B9"/>
<dbReference type="GO" id="GO:0051287">
    <property type="term" value="F:NAD binding"/>
    <property type="evidence" value="ECO:0007669"/>
    <property type="project" value="InterPro"/>
</dbReference>
<dbReference type="PANTHER" id="PTHR43761:SF1">
    <property type="entry name" value="D-ISOMER SPECIFIC 2-HYDROXYACID DEHYDROGENASE CATALYTIC DOMAIN-CONTAINING PROTEIN-RELATED"/>
    <property type="match status" value="1"/>
</dbReference>
<evidence type="ECO:0000259" key="5">
    <source>
        <dbReference type="Pfam" id="PF02826"/>
    </source>
</evidence>
<dbReference type="InterPro" id="IPR006140">
    <property type="entry name" value="D-isomer_DH_NAD-bd"/>
</dbReference>
<accession>A0A160T9B9</accession>
<dbReference type="Gene3D" id="3.40.50.720">
    <property type="entry name" value="NAD(P)-binding Rossmann-like Domain"/>
    <property type="match status" value="2"/>
</dbReference>
<evidence type="ECO:0000259" key="4">
    <source>
        <dbReference type="Pfam" id="PF00389"/>
    </source>
</evidence>
<dbReference type="PROSITE" id="PS00671">
    <property type="entry name" value="D_2_HYDROXYACID_DH_3"/>
    <property type="match status" value="1"/>
</dbReference>
<dbReference type="InterPro" id="IPR050418">
    <property type="entry name" value="D-iso_2-hydroxyacid_DH_PdxB"/>
</dbReference>
<dbReference type="SUPFAM" id="SSF51735">
    <property type="entry name" value="NAD(P)-binding Rossmann-fold domains"/>
    <property type="match status" value="1"/>
</dbReference>
<dbReference type="SUPFAM" id="SSF52283">
    <property type="entry name" value="Formate/glycerate dehydrogenase catalytic domain-like"/>
    <property type="match status" value="1"/>
</dbReference>
<dbReference type="EC" id="1.1.1.95" evidence="6"/>
<dbReference type="InterPro" id="IPR036291">
    <property type="entry name" value="NAD(P)-bd_dom_sf"/>
</dbReference>
<name>A0A160T9B9_9ZZZZ</name>
<dbReference type="InterPro" id="IPR029753">
    <property type="entry name" value="D-isomer_DH_CS"/>
</dbReference>
<evidence type="ECO:0000313" key="6">
    <source>
        <dbReference type="EMBL" id="CUS40750.1"/>
    </source>
</evidence>
<feature type="domain" description="D-isomer specific 2-hydroxyacid dehydrogenase NAD-binding" evidence="5">
    <location>
        <begin position="104"/>
        <end position="286"/>
    </location>
</feature>
<dbReference type="EMBL" id="CZQC01000024">
    <property type="protein sequence ID" value="CUS40750.1"/>
    <property type="molecule type" value="Genomic_DNA"/>
</dbReference>
<dbReference type="PROSITE" id="PS00670">
    <property type="entry name" value="D_2_HYDROXYACID_DH_2"/>
    <property type="match status" value="1"/>
</dbReference>
<dbReference type="InterPro" id="IPR006139">
    <property type="entry name" value="D-isomer_2_OHA_DH_cat_dom"/>
</dbReference>
<organism evidence="6">
    <name type="scientific">hydrothermal vent metagenome</name>
    <dbReference type="NCBI Taxonomy" id="652676"/>
    <lineage>
        <taxon>unclassified sequences</taxon>
        <taxon>metagenomes</taxon>
        <taxon>ecological metagenomes</taxon>
    </lineage>
</organism>
<keyword evidence="3" id="KW-0520">NAD</keyword>
<sequence>MKAVILDADTMGSDINWEPIANAVTTLNIYDRTSPAELLDRVKDIDLVITNKVVISAAVMANLKGIFVLATGTNNIDLVEAKQRNIPVFNVANYGAQSVAQHTLMLILALAARLPLYQRDIAKGAWNLSKNFCLMTHATSELFGKKLVIVGQGTLGKAVAKLAEAFGVSVVFTARPGTAESRRPSFNEAIKTADIISFHCPLTDDTHHLLNKENIHLLKRDCLVVNCSRGGVIDEIIVLNALVQKNIAGLAVDVLPVEPPSNGHPLLDALDVSCVPLNLIVTPHNAWISPEARQAIVNLTAANIHDLVNSHS</sequence>
<gene>
    <name evidence="6" type="ORF">MGWOODY_Tha2033</name>
</gene>
<evidence type="ECO:0000256" key="1">
    <source>
        <dbReference type="ARBA" id="ARBA00005854"/>
    </source>
</evidence>
<dbReference type="Pfam" id="PF00389">
    <property type="entry name" value="2-Hacid_dh"/>
    <property type="match status" value="1"/>
</dbReference>
<dbReference type="GO" id="GO:0004617">
    <property type="term" value="F:phosphoglycerate dehydrogenase activity"/>
    <property type="evidence" value="ECO:0007669"/>
    <property type="project" value="UniProtKB-EC"/>
</dbReference>
<keyword evidence="2 6" id="KW-0560">Oxidoreductase</keyword>
<reference evidence="6" key="1">
    <citation type="submission" date="2015-10" db="EMBL/GenBank/DDBJ databases">
        <authorList>
            <person name="Gilbert D.G."/>
        </authorList>
    </citation>
    <scope>NUCLEOTIDE SEQUENCE</scope>
</reference>
<protein>
    <submittedName>
        <fullName evidence="6">D-3-phosphoglycerate dehydrogenase</fullName>
        <ecNumber evidence="6">1.1.1.95</ecNumber>
    </submittedName>
</protein>
<comment type="similarity">
    <text evidence="1">Belongs to the D-isomer specific 2-hydroxyacid dehydrogenase family.</text>
</comment>
<feature type="domain" description="D-isomer specific 2-hydroxyacid dehydrogenase catalytic" evidence="4">
    <location>
        <begin position="18"/>
        <end position="309"/>
    </location>
</feature>
<evidence type="ECO:0000256" key="2">
    <source>
        <dbReference type="ARBA" id="ARBA00023002"/>
    </source>
</evidence>
<dbReference type="PANTHER" id="PTHR43761">
    <property type="entry name" value="D-ISOMER SPECIFIC 2-HYDROXYACID DEHYDROGENASE FAMILY PROTEIN (AFU_ORTHOLOGUE AFUA_1G13630)"/>
    <property type="match status" value="1"/>
</dbReference>